<dbReference type="Proteomes" id="UP001193389">
    <property type="component" value="Chromosome"/>
</dbReference>
<evidence type="ECO:0000256" key="5">
    <source>
        <dbReference type="ARBA" id="ARBA00023277"/>
    </source>
</evidence>
<evidence type="ECO:0000256" key="3">
    <source>
        <dbReference type="ARBA" id="ARBA00022801"/>
    </source>
</evidence>
<accession>A0A5K7SH45</accession>
<evidence type="ECO:0000256" key="4">
    <source>
        <dbReference type="ARBA" id="ARBA00022842"/>
    </source>
</evidence>
<sequence length="255" mass="29684">MANKEYSKNIIVNADDFGLKSSVNKAIVESFNKNLINSTTIMANMPGFEEAVELAFKHKFNDRLGVHLNLDAGYHLTSHSEITRILDRNNHFKFKDVRMIFFFLSGYEKKLIHQEFVAQIERVIKTGIKITHIDTHHHIHEIFPITKIIFPLLKTYNISSIRILNNINKSTAFYKIGYRRLVNNRIKINNRNLTDYFGNQLDVSSLLQKYPSLCENKKIEVMVHPDYDKNGKLIDWLGGKEHNFDSLMNIKSTQD</sequence>
<dbReference type="GO" id="GO:0019213">
    <property type="term" value="F:deacetylase activity"/>
    <property type="evidence" value="ECO:0007669"/>
    <property type="project" value="TreeGrafter"/>
</dbReference>
<organism evidence="6 7">
    <name type="scientific">Aquipluma nitroreducens</name>
    <dbReference type="NCBI Taxonomy" id="2010828"/>
    <lineage>
        <taxon>Bacteria</taxon>
        <taxon>Pseudomonadati</taxon>
        <taxon>Bacteroidota</taxon>
        <taxon>Bacteroidia</taxon>
        <taxon>Marinilabiliales</taxon>
        <taxon>Prolixibacteraceae</taxon>
        <taxon>Aquipluma</taxon>
    </lineage>
</organism>
<protein>
    <submittedName>
        <fullName evidence="6">Cellobiose phosphotransferase system YdjC-like protein</fullName>
    </submittedName>
</protein>
<dbReference type="Pfam" id="PF04794">
    <property type="entry name" value="YdjC"/>
    <property type="match status" value="1"/>
</dbReference>
<dbReference type="PANTHER" id="PTHR31609">
    <property type="entry name" value="YDJC DEACETYLASE FAMILY MEMBER"/>
    <property type="match status" value="1"/>
</dbReference>
<keyword evidence="5" id="KW-0119">Carbohydrate metabolism</keyword>
<dbReference type="SUPFAM" id="SSF88713">
    <property type="entry name" value="Glycoside hydrolase/deacetylase"/>
    <property type="match status" value="1"/>
</dbReference>
<dbReference type="KEGG" id="anf:AQPE_4768"/>
<keyword evidence="3" id="KW-0378">Hydrolase</keyword>
<dbReference type="PANTHER" id="PTHR31609:SF1">
    <property type="entry name" value="CARBOHYDRATE DEACETYLASE"/>
    <property type="match status" value="1"/>
</dbReference>
<reference evidence="6" key="1">
    <citation type="journal article" date="2020" name="Int. J. Syst. Evol. Microbiol.">
        <title>Aquipluma nitroreducens gen. nov. sp. nov., a novel facultatively anaerobic bacterium isolated from a freshwater lake.</title>
        <authorList>
            <person name="Watanabe M."/>
            <person name="Kojima H."/>
            <person name="Fukui M."/>
        </authorList>
    </citation>
    <scope>NUCLEOTIDE SEQUENCE</scope>
    <source>
        <strain evidence="6">MeG22</strain>
    </source>
</reference>
<keyword evidence="2" id="KW-0479">Metal-binding</keyword>
<keyword evidence="4" id="KW-0460">Magnesium</keyword>
<proteinExistence type="predicted"/>
<dbReference type="RefSeq" id="WP_318348710.1">
    <property type="nucleotide sequence ID" value="NZ_AP018694.1"/>
</dbReference>
<evidence type="ECO:0000256" key="2">
    <source>
        <dbReference type="ARBA" id="ARBA00022723"/>
    </source>
</evidence>
<evidence type="ECO:0000313" key="7">
    <source>
        <dbReference type="Proteomes" id="UP001193389"/>
    </source>
</evidence>
<dbReference type="Gene3D" id="3.20.20.370">
    <property type="entry name" value="Glycoside hydrolase/deacetylase"/>
    <property type="match status" value="1"/>
</dbReference>
<evidence type="ECO:0000256" key="1">
    <source>
        <dbReference type="ARBA" id="ARBA00001946"/>
    </source>
</evidence>
<dbReference type="InterPro" id="IPR011330">
    <property type="entry name" value="Glyco_hydro/deAcase_b/a-brl"/>
</dbReference>
<dbReference type="GO" id="GO:0005975">
    <property type="term" value="P:carbohydrate metabolic process"/>
    <property type="evidence" value="ECO:0007669"/>
    <property type="project" value="InterPro"/>
</dbReference>
<comment type="cofactor">
    <cofactor evidence="1">
        <name>Mg(2+)</name>
        <dbReference type="ChEBI" id="CHEBI:18420"/>
    </cofactor>
</comment>
<evidence type="ECO:0000313" key="6">
    <source>
        <dbReference type="EMBL" id="BBE20574.1"/>
    </source>
</evidence>
<dbReference type="AlphaFoldDB" id="A0A5K7SH45"/>
<dbReference type="EMBL" id="AP018694">
    <property type="protein sequence ID" value="BBE20574.1"/>
    <property type="molecule type" value="Genomic_DNA"/>
</dbReference>
<dbReference type="GO" id="GO:0016787">
    <property type="term" value="F:hydrolase activity"/>
    <property type="evidence" value="ECO:0007669"/>
    <property type="project" value="UniProtKB-KW"/>
</dbReference>
<gene>
    <name evidence="6" type="ORF">AQPE_4768</name>
</gene>
<name>A0A5K7SH45_9BACT</name>
<dbReference type="GO" id="GO:0046872">
    <property type="term" value="F:metal ion binding"/>
    <property type="evidence" value="ECO:0007669"/>
    <property type="project" value="UniProtKB-KW"/>
</dbReference>
<dbReference type="InterPro" id="IPR006879">
    <property type="entry name" value="YdjC-like"/>
</dbReference>
<keyword evidence="7" id="KW-1185">Reference proteome</keyword>